<sequence length="111" mass="12103">MAMHAGTGEALSGYAHLEQSIRDILSTPIGTRVMRRDYGSRLPDLMDAPMTPGLNIEIFAAVDDALGKWEPRFKLARVETVEAGAGRMVITIRGTYLPGGQEITMEGIEIQ</sequence>
<dbReference type="InterPro" id="IPR007048">
    <property type="entry name" value="IraD/Gp25-like"/>
</dbReference>
<organism evidence="2 3">
    <name type="scientific">Desulfoluna limicola</name>
    <dbReference type="NCBI Taxonomy" id="2810562"/>
    <lineage>
        <taxon>Bacteria</taxon>
        <taxon>Pseudomonadati</taxon>
        <taxon>Thermodesulfobacteriota</taxon>
        <taxon>Desulfobacteria</taxon>
        <taxon>Desulfobacterales</taxon>
        <taxon>Desulfolunaceae</taxon>
        <taxon>Desulfoluna</taxon>
    </lineage>
</organism>
<name>A0ABM7PAR2_9BACT</name>
<accession>A0ABM7PAR2</accession>
<evidence type="ECO:0000313" key="3">
    <source>
        <dbReference type="Proteomes" id="UP001320148"/>
    </source>
</evidence>
<proteinExistence type="predicted"/>
<dbReference type="EMBL" id="AP024488">
    <property type="protein sequence ID" value="BCS94617.1"/>
    <property type="molecule type" value="Genomic_DNA"/>
</dbReference>
<gene>
    <name evidence="2" type="ORF">DSLASN_02490</name>
</gene>
<keyword evidence="3" id="KW-1185">Reference proteome</keyword>
<dbReference type="RefSeq" id="WP_236890923.1">
    <property type="nucleotide sequence ID" value="NZ_AP024488.1"/>
</dbReference>
<dbReference type="SUPFAM" id="SSF160719">
    <property type="entry name" value="gpW/gp25-like"/>
    <property type="match status" value="1"/>
</dbReference>
<reference evidence="2 3" key="1">
    <citation type="submission" date="2021-02" db="EMBL/GenBank/DDBJ databases">
        <title>Complete genome of Desulfoluna sp. strain ASN36.</title>
        <authorList>
            <person name="Takahashi A."/>
            <person name="Kojima H."/>
            <person name="Fukui M."/>
        </authorList>
    </citation>
    <scope>NUCLEOTIDE SEQUENCE [LARGE SCALE GENOMIC DNA]</scope>
    <source>
        <strain evidence="2 3">ASN36</strain>
    </source>
</reference>
<protein>
    <recommendedName>
        <fullName evidence="1">IraD/Gp25-like domain-containing protein</fullName>
    </recommendedName>
</protein>
<evidence type="ECO:0000313" key="2">
    <source>
        <dbReference type="EMBL" id="BCS94617.1"/>
    </source>
</evidence>
<feature type="domain" description="IraD/Gp25-like" evidence="1">
    <location>
        <begin position="15"/>
        <end position="95"/>
    </location>
</feature>
<dbReference type="Gene3D" id="3.10.450.40">
    <property type="match status" value="1"/>
</dbReference>
<dbReference type="Proteomes" id="UP001320148">
    <property type="component" value="Chromosome"/>
</dbReference>
<evidence type="ECO:0000259" key="1">
    <source>
        <dbReference type="Pfam" id="PF04965"/>
    </source>
</evidence>
<dbReference type="Pfam" id="PF04965">
    <property type="entry name" value="GPW_gp25"/>
    <property type="match status" value="1"/>
</dbReference>